<dbReference type="AlphaFoldDB" id="A0A1V4AF30"/>
<dbReference type="OrthoDB" id="7342392at2"/>
<evidence type="ECO:0000259" key="2">
    <source>
        <dbReference type="Pfam" id="PF01872"/>
    </source>
</evidence>
<gene>
    <name evidence="3" type="ORF">B1H18_03700</name>
</gene>
<dbReference type="Pfam" id="PF01872">
    <property type="entry name" value="RibD_C"/>
    <property type="match status" value="1"/>
</dbReference>
<protein>
    <submittedName>
        <fullName evidence="3">Deaminase</fullName>
    </submittedName>
</protein>
<dbReference type="InterPro" id="IPR024072">
    <property type="entry name" value="DHFR-like_dom_sf"/>
</dbReference>
<dbReference type="EMBL" id="MVFC01000002">
    <property type="protein sequence ID" value="OON82161.1"/>
    <property type="molecule type" value="Genomic_DNA"/>
</dbReference>
<dbReference type="STRING" id="83656.B1H18_03700"/>
<reference evidence="3 4" key="1">
    <citation type="submission" date="2017-02" db="EMBL/GenBank/DDBJ databases">
        <title>Draft Genome Sequence of Streptomyces tsukubaensis F601, a Producer of the immunosuppressant tacrolimus FK506.</title>
        <authorList>
            <person name="Zong G."/>
            <person name="Zhong C."/>
            <person name="Fu J."/>
            <person name="Qin R."/>
            <person name="Cao G."/>
        </authorList>
    </citation>
    <scope>NUCLEOTIDE SEQUENCE [LARGE SCALE GENOMIC DNA]</scope>
    <source>
        <strain evidence="3 4">F601</strain>
    </source>
</reference>
<dbReference type="InterPro" id="IPR050765">
    <property type="entry name" value="Riboflavin_Biosynth_HTPR"/>
</dbReference>
<dbReference type="Proteomes" id="UP000190539">
    <property type="component" value="Unassembled WGS sequence"/>
</dbReference>
<name>A0A1V4AF30_9ACTN</name>
<evidence type="ECO:0000313" key="4">
    <source>
        <dbReference type="Proteomes" id="UP000190539"/>
    </source>
</evidence>
<dbReference type="PANTHER" id="PTHR38011">
    <property type="entry name" value="DIHYDROFOLATE REDUCTASE FAMILY PROTEIN (AFU_ORTHOLOGUE AFUA_8G06820)"/>
    <property type="match status" value="1"/>
</dbReference>
<dbReference type="Gene3D" id="3.40.430.10">
    <property type="entry name" value="Dihydrofolate Reductase, subunit A"/>
    <property type="match status" value="1"/>
</dbReference>
<accession>A0A1V4AF30</accession>
<feature type="region of interest" description="Disordered" evidence="1">
    <location>
        <begin position="14"/>
        <end position="33"/>
    </location>
</feature>
<dbReference type="RefSeq" id="WP_077964753.1">
    <property type="nucleotide sequence ID" value="NZ_CP045178.1"/>
</dbReference>
<dbReference type="SUPFAM" id="SSF53597">
    <property type="entry name" value="Dihydrofolate reductase-like"/>
    <property type="match status" value="1"/>
</dbReference>
<organism evidence="3 4">
    <name type="scientific">Streptomyces tsukubensis</name>
    <dbReference type="NCBI Taxonomy" id="83656"/>
    <lineage>
        <taxon>Bacteria</taxon>
        <taxon>Bacillati</taxon>
        <taxon>Actinomycetota</taxon>
        <taxon>Actinomycetes</taxon>
        <taxon>Kitasatosporales</taxon>
        <taxon>Streptomycetaceae</taxon>
        <taxon>Streptomyces</taxon>
    </lineage>
</organism>
<evidence type="ECO:0000313" key="3">
    <source>
        <dbReference type="EMBL" id="OON82161.1"/>
    </source>
</evidence>
<keyword evidence="4" id="KW-1185">Reference proteome</keyword>
<proteinExistence type="predicted"/>
<dbReference type="PANTHER" id="PTHR38011:SF2">
    <property type="entry name" value="BIFUNCTIONAL DEAMINASE-REDUCTASE DOMAIN PROTEIN"/>
    <property type="match status" value="1"/>
</dbReference>
<evidence type="ECO:0000256" key="1">
    <source>
        <dbReference type="SAM" id="MobiDB-lite"/>
    </source>
</evidence>
<comment type="caution">
    <text evidence="3">The sequence shown here is derived from an EMBL/GenBank/DDBJ whole genome shotgun (WGS) entry which is preliminary data.</text>
</comment>
<dbReference type="InterPro" id="IPR002734">
    <property type="entry name" value="RibDG_C"/>
</dbReference>
<sequence length="206" mass="21919">MRLTLTTFLTLDGVYQGPGGPDEDPEGGFTSGGWSVPYGDQDFGAFATAVFDRADAFLLGRRTYDIFAAHWPKVTDPADPIASRLNSLPKYVATTGEELPEWTGTTRLGRNTEAEVATLKARPGRELQIHGSGALAASLLAAGLVDSLNLLVFPVAVGAGKRLFTGTTLPTAFRLQQSTTTSRGVVISTYEREGAPTFGSYALTEE</sequence>
<dbReference type="GO" id="GO:0009231">
    <property type="term" value="P:riboflavin biosynthetic process"/>
    <property type="evidence" value="ECO:0007669"/>
    <property type="project" value="InterPro"/>
</dbReference>
<feature type="domain" description="Bacterial bifunctional deaminase-reductase C-terminal" evidence="2">
    <location>
        <begin position="3"/>
        <end position="186"/>
    </location>
</feature>
<dbReference type="GO" id="GO:0008703">
    <property type="term" value="F:5-amino-6-(5-phosphoribosylamino)uracil reductase activity"/>
    <property type="evidence" value="ECO:0007669"/>
    <property type="project" value="InterPro"/>
</dbReference>